<dbReference type="GO" id="GO:0003951">
    <property type="term" value="F:NAD+ kinase activity"/>
    <property type="evidence" value="ECO:0007669"/>
    <property type="project" value="UniProtKB-UniRule"/>
</dbReference>
<dbReference type="Pfam" id="PF01513">
    <property type="entry name" value="NAD_kinase"/>
    <property type="match status" value="1"/>
</dbReference>
<dbReference type="SUPFAM" id="SSF111331">
    <property type="entry name" value="NAD kinase/diacylglycerol kinase-like"/>
    <property type="match status" value="1"/>
</dbReference>
<comment type="similarity">
    <text evidence="6">Belongs to the NAD kinase family.</text>
</comment>
<dbReference type="EC" id="2.7.1.23" evidence="6"/>
<dbReference type="InterPro" id="IPR017437">
    <property type="entry name" value="ATP-NAD_kinase_PpnK-typ_C"/>
</dbReference>
<protein>
    <recommendedName>
        <fullName evidence="6">NAD kinase</fullName>
        <ecNumber evidence="6">2.7.1.23</ecNumber>
    </recommendedName>
    <alternativeName>
        <fullName evidence="6">ATP-dependent NAD kinase</fullName>
    </alternativeName>
</protein>
<feature type="binding site" evidence="6">
    <location>
        <begin position="185"/>
        <end position="190"/>
    </location>
    <ligand>
        <name>NAD(+)</name>
        <dbReference type="ChEBI" id="CHEBI:57540"/>
    </ligand>
</feature>
<dbReference type="Gene3D" id="2.60.200.30">
    <property type="entry name" value="Probable inorganic polyphosphate/atp-NAD kinase, domain 2"/>
    <property type="match status" value="1"/>
</dbReference>
<keyword evidence="6" id="KW-0067">ATP-binding</keyword>
<evidence type="ECO:0000256" key="5">
    <source>
        <dbReference type="ARBA" id="ARBA00047925"/>
    </source>
</evidence>
<dbReference type="GO" id="GO:0019674">
    <property type="term" value="P:NAD+ metabolic process"/>
    <property type="evidence" value="ECO:0007669"/>
    <property type="project" value="InterPro"/>
</dbReference>
<dbReference type="EMBL" id="JANFYS010000029">
    <property type="protein sequence ID" value="MCQ4771358.1"/>
    <property type="molecule type" value="Genomic_DNA"/>
</dbReference>
<name>A0AAW5JUQ9_9FIRM</name>
<comment type="function">
    <text evidence="6">Involved in the regulation of the intracellular balance of NAD and NADP, and is a key enzyme in the biosynthesis of NADP. Catalyzes specifically the phosphorylation on 2'-hydroxyl of the adenosine moiety of NAD to yield NADP.</text>
</comment>
<dbReference type="GO" id="GO:0046872">
    <property type="term" value="F:metal ion binding"/>
    <property type="evidence" value="ECO:0007669"/>
    <property type="project" value="UniProtKB-UniRule"/>
</dbReference>
<feature type="binding site" evidence="6">
    <location>
        <position position="76"/>
    </location>
    <ligand>
        <name>NAD(+)</name>
        <dbReference type="ChEBI" id="CHEBI:57540"/>
    </ligand>
</feature>
<dbReference type="PANTHER" id="PTHR20275">
    <property type="entry name" value="NAD KINASE"/>
    <property type="match status" value="1"/>
</dbReference>
<evidence type="ECO:0000313" key="7">
    <source>
        <dbReference type="EMBL" id="MCQ4771358.1"/>
    </source>
</evidence>
<evidence type="ECO:0000256" key="4">
    <source>
        <dbReference type="ARBA" id="ARBA00023027"/>
    </source>
</evidence>
<reference evidence="7" key="1">
    <citation type="submission" date="2022-06" db="EMBL/GenBank/DDBJ databases">
        <title>Isolation of gut microbiota from human fecal samples.</title>
        <authorList>
            <person name="Pamer E.G."/>
            <person name="Barat B."/>
            <person name="Waligurski E."/>
            <person name="Medina S."/>
            <person name="Paddock L."/>
            <person name="Mostad J."/>
        </authorList>
    </citation>
    <scope>NUCLEOTIDE SEQUENCE</scope>
    <source>
        <strain evidence="7">DFI.9.91</strain>
    </source>
</reference>
<feature type="binding site" evidence="6">
    <location>
        <position position="174"/>
    </location>
    <ligand>
        <name>NAD(+)</name>
        <dbReference type="ChEBI" id="CHEBI:57540"/>
    </ligand>
</feature>
<dbReference type="GO" id="GO:0005737">
    <property type="term" value="C:cytoplasm"/>
    <property type="evidence" value="ECO:0007669"/>
    <property type="project" value="UniProtKB-SubCell"/>
</dbReference>
<dbReference type="GO" id="GO:0051287">
    <property type="term" value="F:NAD binding"/>
    <property type="evidence" value="ECO:0007669"/>
    <property type="project" value="UniProtKB-ARBA"/>
</dbReference>
<keyword evidence="1 6" id="KW-0808">Transferase</keyword>
<keyword evidence="6" id="KW-0963">Cytoplasm</keyword>
<dbReference type="InterPro" id="IPR002504">
    <property type="entry name" value="NADK"/>
</dbReference>
<dbReference type="GO" id="GO:0005524">
    <property type="term" value="F:ATP binding"/>
    <property type="evidence" value="ECO:0007669"/>
    <property type="project" value="UniProtKB-KW"/>
</dbReference>
<keyword evidence="6" id="KW-0547">Nucleotide-binding</keyword>
<dbReference type="GO" id="GO:0006741">
    <property type="term" value="P:NADP+ biosynthetic process"/>
    <property type="evidence" value="ECO:0007669"/>
    <property type="project" value="UniProtKB-UniRule"/>
</dbReference>
<organism evidence="7 8">
    <name type="scientific">Intestinimonas massiliensis</name>
    <name type="common">ex Afouda et al. 2020</name>
    <dbReference type="NCBI Taxonomy" id="1673721"/>
    <lineage>
        <taxon>Bacteria</taxon>
        <taxon>Bacillati</taxon>
        <taxon>Bacillota</taxon>
        <taxon>Clostridia</taxon>
        <taxon>Eubacteriales</taxon>
        <taxon>Intestinimonas</taxon>
    </lineage>
</organism>
<comment type="caution">
    <text evidence="7">The sequence shown here is derived from an EMBL/GenBank/DDBJ whole genome shotgun (WGS) entry which is preliminary data.</text>
</comment>
<comment type="subcellular location">
    <subcellularLocation>
        <location evidence="6">Cytoplasm</location>
    </subcellularLocation>
</comment>
<comment type="catalytic activity">
    <reaction evidence="5 6">
        <text>NAD(+) + ATP = ADP + NADP(+) + H(+)</text>
        <dbReference type="Rhea" id="RHEA:18629"/>
        <dbReference type="ChEBI" id="CHEBI:15378"/>
        <dbReference type="ChEBI" id="CHEBI:30616"/>
        <dbReference type="ChEBI" id="CHEBI:57540"/>
        <dbReference type="ChEBI" id="CHEBI:58349"/>
        <dbReference type="ChEBI" id="CHEBI:456216"/>
        <dbReference type="EC" id="2.7.1.23"/>
    </reaction>
</comment>
<evidence type="ECO:0000313" key="8">
    <source>
        <dbReference type="Proteomes" id="UP001204562"/>
    </source>
</evidence>
<keyword evidence="2 6" id="KW-0418">Kinase</keyword>
<accession>A0AAW5JUQ9</accession>
<dbReference type="RefSeq" id="WP_256304564.1">
    <property type="nucleotide sequence ID" value="NZ_JANFYS010000029.1"/>
</dbReference>
<dbReference type="PANTHER" id="PTHR20275:SF0">
    <property type="entry name" value="NAD KINASE"/>
    <property type="match status" value="1"/>
</dbReference>
<evidence type="ECO:0000256" key="1">
    <source>
        <dbReference type="ARBA" id="ARBA00022679"/>
    </source>
</evidence>
<dbReference type="InterPro" id="IPR016064">
    <property type="entry name" value="NAD/diacylglycerol_kinase_sf"/>
</dbReference>
<comment type="cofactor">
    <cofactor evidence="6">
        <name>a divalent metal cation</name>
        <dbReference type="ChEBI" id="CHEBI:60240"/>
    </cofactor>
</comment>
<keyword evidence="3 6" id="KW-0521">NADP</keyword>
<keyword evidence="4 6" id="KW-0520">NAD</keyword>
<feature type="binding site" evidence="6">
    <location>
        <begin position="71"/>
        <end position="72"/>
    </location>
    <ligand>
        <name>NAD(+)</name>
        <dbReference type="ChEBI" id="CHEBI:57540"/>
    </ligand>
</feature>
<dbReference type="AlphaFoldDB" id="A0AAW5JUQ9"/>
<feature type="binding site" evidence="6">
    <location>
        <begin position="144"/>
        <end position="145"/>
    </location>
    <ligand>
        <name>NAD(+)</name>
        <dbReference type="ChEBI" id="CHEBI:57540"/>
    </ligand>
</feature>
<dbReference type="Pfam" id="PF20143">
    <property type="entry name" value="NAD_kinase_C"/>
    <property type="match status" value="1"/>
</dbReference>
<gene>
    <name evidence="6" type="primary">nadK</name>
    <name evidence="7" type="ORF">NE579_12990</name>
</gene>
<evidence type="ECO:0000256" key="2">
    <source>
        <dbReference type="ARBA" id="ARBA00022777"/>
    </source>
</evidence>
<sequence length="286" mass="30887">MVLSPNPYRDRGLKAALRASAILEQGGIETCMCLPFSLDSGSRVELPSQQEFRAMQAELKNADVLICFGGDGTILHAARDAIAHKVPVLGVNMGSVGFMAELEHSELDLLSRVAEKKYTLEPRMMLDVVIRRGKDIVCRDLALNDAVITKGAVARVIDLDVSGDGVPIYDFSGDGVILSTPTGSTAYSMSAGGPIVEPTAENIIVTPICAHALHAKSLVLDRSRVVRVKIGRLSRKSAHLSVDGGRAFKLCSSDVVEVRRSKCVTQVVRLTQRSFYEIINQKLGRG</sequence>
<dbReference type="InterPro" id="IPR017438">
    <property type="entry name" value="ATP-NAD_kinase_N"/>
</dbReference>
<evidence type="ECO:0000256" key="3">
    <source>
        <dbReference type="ARBA" id="ARBA00022857"/>
    </source>
</evidence>
<dbReference type="HAMAP" id="MF_00361">
    <property type="entry name" value="NAD_kinase"/>
    <property type="match status" value="1"/>
</dbReference>
<comment type="caution">
    <text evidence="6">Lacks conserved residue(s) required for the propagation of feature annotation.</text>
</comment>
<feature type="active site" description="Proton acceptor" evidence="6">
    <location>
        <position position="71"/>
    </location>
</feature>
<feature type="binding site" evidence="6">
    <location>
        <position position="155"/>
    </location>
    <ligand>
        <name>NAD(+)</name>
        <dbReference type="ChEBI" id="CHEBI:57540"/>
    </ligand>
</feature>
<dbReference type="Proteomes" id="UP001204562">
    <property type="component" value="Unassembled WGS sequence"/>
</dbReference>
<dbReference type="Gene3D" id="3.40.50.10330">
    <property type="entry name" value="Probable inorganic polyphosphate/atp-NAD kinase, domain 1"/>
    <property type="match status" value="1"/>
</dbReference>
<evidence type="ECO:0000256" key="6">
    <source>
        <dbReference type="HAMAP-Rule" id="MF_00361"/>
    </source>
</evidence>
<proteinExistence type="inferred from homology"/>